<accession>A0AAN7KAS4</accession>
<evidence type="ECO:0000313" key="10">
    <source>
        <dbReference type="EMBL" id="KAK4765298.1"/>
    </source>
</evidence>
<keyword evidence="11" id="KW-1185">Reference proteome</keyword>
<feature type="compositionally biased region" description="Basic and acidic residues" evidence="8">
    <location>
        <begin position="210"/>
        <end position="222"/>
    </location>
</feature>
<feature type="compositionally biased region" description="Polar residues" evidence="8">
    <location>
        <begin position="223"/>
        <end position="232"/>
    </location>
</feature>
<evidence type="ECO:0000256" key="5">
    <source>
        <dbReference type="ARBA" id="ARBA00022771"/>
    </source>
</evidence>
<organism evidence="10 11">
    <name type="scientific">Trapa natans</name>
    <name type="common">Water chestnut</name>
    <dbReference type="NCBI Taxonomy" id="22666"/>
    <lineage>
        <taxon>Eukaryota</taxon>
        <taxon>Viridiplantae</taxon>
        <taxon>Streptophyta</taxon>
        <taxon>Embryophyta</taxon>
        <taxon>Tracheophyta</taxon>
        <taxon>Spermatophyta</taxon>
        <taxon>Magnoliopsida</taxon>
        <taxon>eudicotyledons</taxon>
        <taxon>Gunneridae</taxon>
        <taxon>Pentapetalae</taxon>
        <taxon>rosids</taxon>
        <taxon>malvids</taxon>
        <taxon>Myrtales</taxon>
        <taxon>Lythraceae</taxon>
        <taxon>Trapa</taxon>
    </lineage>
</organism>
<dbReference type="Proteomes" id="UP001346149">
    <property type="component" value="Unassembled WGS sequence"/>
</dbReference>
<gene>
    <name evidence="10" type="ORF">SAY86_026388</name>
</gene>
<feature type="domain" description="E3 ubiquitin-protein ligase RNF126-like zinc-ribbon" evidence="9">
    <location>
        <begin position="8"/>
        <end position="40"/>
    </location>
</feature>
<evidence type="ECO:0000256" key="1">
    <source>
        <dbReference type="ARBA" id="ARBA00000900"/>
    </source>
</evidence>
<feature type="region of interest" description="Disordered" evidence="8">
    <location>
        <begin position="201"/>
        <end position="340"/>
    </location>
</feature>
<keyword evidence="4" id="KW-0479">Metal-binding</keyword>
<evidence type="ECO:0000256" key="7">
    <source>
        <dbReference type="ARBA" id="ARBA00022833"/>
    </source>
</evidence>
<evidence type="ECO:0000256" key="2">
    <source>
        <dbReference type="ARBA" id="ARBA00012483"/>
    </source>
</evidence>
<dbReference type="EC" id="2.3.2.27" evidence="2"/>
<reference evidence="10 11" key="1">
    <citation type="journal article" date="2023" name="Hortic Res">
        <title>Pangenome of water caltrop reveals structural variations and asymmetric subgenome divergence after allopolyploidization.</title>
        <authorList>
            <person name="Zhang X."/>
            <person name="Chen Y."/>
            <person name="Wang L."/>
            <person name="Yuan Y."/>
            <person name="Fang M."/>
            <person name="Shi L."/>
            <person name="Lu R."/>
            <person name="Comes H.P."/>
            <person name="Ma Y."/>
            <person name="Chen Y."/>
            <person name="Huang G."/>
            <person name="Zhou Y."/>
            <person name="Zheng Z."/>
            <person name="Qiu Y."/>
        </authorList>
    </citation>
    <scope>NUCLEOTIDE SEQUENCE [LARGE SCALE GENOMIC DNA]</scope>
    <source>
        <strain evidence="10">F231</strain>
    </source>
</reference>
<feature type="compositionally biased region" description="Low complexity" evidence="8">
    <location>
        <begin position="307"/>
        <end position="328"/>
    </location>
</feature>
<evidence type="ECO:0000256" key="3">
    <source>
        <dbReference type="ARBA" id="ARBA00022679"/>
    </source>
</evidence>
<evidence type="ECO:0000256" key="6">
    <source>
        <dbReference type="ARBA" id="ARBA00022786"/>
    </source>
</evidence>
<keyword evidence="6" id="KW-0833">Ubl conjugation pathway</keyword>
<evidence type="ECO:0000313" key="11">
    <source>
        <dbReference type="Proteomes" id="UP001346149"/>
    </source>
</evidence>
<dbReference type="GO" id="GO:0008270">
    <property type="term" value="F:zinc ion binding"/>
    <property type="evidence" value="ECO:0007669"/>
    <property type="project" value="UniProtKB-KW"/>
</dbReference>
<name>A0AAN7KAS4_TRANT</name>
<evidence type="ECO:0000256" key="8">
    <source>
        <dbReference type="SAM" id="MobiDB-lite"/>
    </source>
</evidence>
<dbReference type="Pfam" id="PF14369">
    <property type="entry name" value="Zn_ribbon_19"/>
    <property type="match status" value="1"/>
</dbReference>
<evidence type="ECO:0000256" key="4">
    <source>
        <dbReference type="ARBA" id="ARBA00022723"/>
    </source>
</evidence>
<dbReference type="AlphaFoldDB" id="A0AAN7KAS4"/>
<evidence type="ECO:0000259" key="9">
    <source>
        <dbReference type="Pfam" id="PF14369"/>
    </source>
</evidence>
<sequence>MEEVAAVRYWCHMCSRTVNPIDVEIEIKCPHCDNGFVEEMGGSGWEDRREPELGSDRTLSLWAPILLGMMGHPRRQRRLRRLEFDSYDDEDDDEVEESFREGRTELYRDMESLSQRRRRRRNSATVLQLLEDIRAAGMGSESGDRGRERGHLIMIDPVNQALIIRDAGHFSRQNSTMIGSLGDYFVEPGLDLLLQHLAESDPSRYGTPPARKEALPADESKLNTEGSSNANSRIERERREREREREREMEMEMERERERERGRAREREREREREKDTEDGHGSNEKGDGEGRNGNGRRFSISWPFHGFFSSSSNSGGGNTSSSSSSTGRTHEGASQPDEN</sequence>
<protein>
    <recommendedName>
        <fullName evidence="2">RING-type E3 ubiquitin transferase</fullName>
        <ecNumber evidence="2">2.3.2.27</ecNumber>
    </recommendedName>
</protein>
<dbReference type="EMBL" id="JAXQNO010000023">
    <property type="protein sequence ID" value="KAK4765298.1"/>
    <property type="molecule type" value="Genomic_DNA"/>
</dbReference>
<dbReference type="InterPro" id="IPR039525">
    <property type="entry name" value="RNF126-like_zinc-ribbon"/>
</dbReference>
<proteinExistence type="predicted"/>
<feature type="compositionally biased region" description="Basic and acidic residues" evidence="8">
    <location>
        <begin position="233"/>
        <end position="291"/>
    </location>
</feature>
<keyword evidence="7" id="KW-0862">Zinc</keyword>
<keyword evidence="5" id="KW-0863">Zinc-finger</keyword>
<comment type="catalytic activity">
    <reaction evidence="1">
        <text>S-ubiquitinyl-[E2 ubiquitin-conjugating enzyme]-L-cysteine + [acceptor protein]-L-lysine = [E2 ubiquitin-conjugating enzyme]-L-cysteine + N(6)-ubiquitinyl-[acceptor protein]-L-lysine.</text>
        <dbReference type="EC" id="2.3.2.27"/>
    </reaction>
</comment>
<comment type="caution">
    <text evidence="10">The sequence shown here is derived from an EMBL/GenBank/DDBJ whole genome shotgun (WGS) entry which is preliminary data.</text>
</comment>
<dbReference type="GO" id="GO:0061630">
    <property type="term" value="F:ubiquitin protein ligase activity"/>
    <property type="evidence" value="ECO:0007669"/>
    <property type="project" value="UniProtKB-EC"/>
</dbReference>
<keyword evidence="3" id="KW-0808">Transferase</keyword>